<evidence type="ECO:0000313" key="2">
    <source>
        <dbReference type="Proteomes" id="UP000789702"/>
    </source>
</evidence>
<feature type="non-terminal residue" evidence="1">
    <location>
        <position position="142"/>
    </location>
</feature>
<dbReference type="Proteomes" id="UP000789702">
    <property type="component" value="Unassembled WGS sequence"/>
</dbReference>
<name>A0ACA9QNK2_9GLOM</name>
<comment type="caution">
    <text evidence="1">The sequence shown here is derived from an EMBL/GenBank/DDBJ whole genome shotgun (WGS) entry which is preliminary data.</text>
</comment>
<reference evidence="1" key="1">
    <citation type="submission" date="2021-06" db="EMBL/GenBank/DDBJ databases">
        <authorList>
            <person name="Kallberg Y."/>
            <person name="Tangrot J."/>
            <person name="Rosling A."/>
        </authorList>
    </citation>
    <scope>NUCLEOTIDE SEQUENCE</scope>
    <source>
        <strain evidence="1">IL203A</strain>
    </source>
</reference>
<sequence length="142" mass="17735">MSNWEKKFENFEPITLWEKYTNRRIRKLKLNEYRLVKINFKLYLEVKIYKSEIIFLTDLKHFYLIQNYTWHFSNQYIESKNKKKNIKFHQLMKPNWNMIDHINRCKFDNRECNLQETTKQQNALNCKLRKNNTSGFNRIFKV</sequence>
<dbReference type="EMBL" id="CAJVPU010050940">
    <property type="protein sequence ID" value="CAG8760358.1"/>
    <property type="molecule type" value="Genomic_DNA"/>
</dbReference>
<evidence type="ECO:0000313" key="1">
    <source>
        <dbReference type="EMBL" id="CAG8760358.1"/>
    </source>
</evidence>
<accession>A0ACA9QNK2</accession>
<gene>
    <name evidence="1" type="ORF">DHETER_LOCUS15215</name>
</gene>
<protein>
    <submittedName>
        <fullName evidence="1">10039_t:CDS:1</fullName>
    </submittedName>
</protein>
<organism evidence="1 2">
    <name type="scientific">Dentiscutata heterogama</name>
    <dbReference type="NCBI Taxonomy" id="1316150"/>
    <lineage>
        <taxon>Eukaryota</taxon>
        <taxon>Fungi</taxon>
        <taxon>Fungi incertae sedis</taxon>
        <taxon>Mucoromycota</taxon>
        <taxon>Glomeromycotina</taxon>
        <taxon>Glomeromycetes</taxon>
        <taxon>Diversisporales</taxon>
        <taxon>Gigasporaceae</taxon>
        <taxon>Dentiscutata</taxon>
    </lineage>
</organism>
<proteinExistence type="predicted"/>
<keyword evidence="2" id="KW-1185">Reference proteome</keyword>